<keyword evidence="2" id="KW-0408">Iron</keyword>
<evidence type="ECO:0000313" key="6">
    <source>
        <dbReference type="EMBL" id="QDY97619.1"/>
    </source>
</evidence>
<dbReference type="InterPro" id="IPR014710">
    <property type="entry name" value="RmlC-like_jellyroll"/>
</dbReference>
<dbReference type="InterPro" id="IPR041602">
    <property type="entry name" value="Quercetinase_C"/>
</dbReference>
<feature type="domain" description="Quercetin 2,3-dioxygenase C-terminal cupin" evidence="5">
    <location>
        <begin position="144"/>
        <end position="227"/>
    </location>
</feature>
<dbReference type="GO" id="GO:0046872">
    <property type="term" value="F:metal ion binding"/>
    <property type="evidence" value="ECO:0007669"/>
    <property type="project" value="UniProtKB-KW"/>
</dbReference>
<evidence type="ECO:0000256" key="3">
    <source>
        <dbReference type="RuleBase" id="RU003457"/>
    </source>
</evidence>
<feature type="binding site" evidence="2">
    <location>
        <position position="57"/>
    </location>
    <ligand>
        <name>Fe cation</name>
        <dbReference type="ChEBI" id="CHEBI:24875"/>
    </ligand>
</feature>
<evidence type="ECO:0000259" key="5">
    <source>
        <dbReference type="Pfam" id="PF17954"/>
    </source>
</evidence>
<protein>
    <recommendedName>
        <fullName evidence="8">Pirin family protein</fullName>
    </recommendedName>
</protein>
<dbReference type="Pfam" id="PF02678">
    <property type="entry name" value="Pirin"/>
    <property type="match status" value="1"/>
</dbReference>
<accession>A0AAP9J935</accession>
<dbReference type="AlphaFoldDB" id="A0AAP9J935"/>
<geneLocation type="plasmid" evidence="7">
    <name>pat</name>
</geneLocation>
<comment type="cofactor">
    <cofactor evidence="2">
        <name>Fe cation</name>
        <dbReference type="ChEBI" id="CHEBI:24875"/>
    </cofactor>
    <text evidence="2">Binds 1 Fe cation per subunit.</text>
</comment>
<dbReference type="PANTHER" id="PTHR43212:SF3">
    <property type="entry name" value="QUERCETIN 2,3-DIOXYGENASE"/>
    <property type="match status" value="1"/>
</dbReference>
<dbReference type="RefSeq" id="WP_099086692.1">
    <property type="nucleotide sequence ID" value="NZ_CP042276.1"/>
</dbReference>
<feature type="domain" description="Pirin N-terminal" evidence="4">
    <location>
        <begin position="34"/>
        <end position="117"/>
    </location>
</feature>
<keyword evidence="2" id="KW-0479">Metal-binding</keyword>
<dbReference type="SUPFAM" id="SSF51182">
    <property type="entry name" value="RmlC-like cupins"/>
    <property type="match status" value="1"/>
</dbReference>
<evidence type="ECO:0000313" key="7">
    <source>
        <dbReference type="Proteomes" id="UP000222296"/>
    </source>
</evidence>
<gene>
    <name evidence="6" type="ORF">CG010_026015</name>
</gene>
<reference evidence="6 7" key="1">
    <citation type="journal article" date="2017" name="Genome Announc.">
        <title>Draft Genome Sequence of Agrobacterium tumefaciens Biovar 1 Strain 186, Isolated from Walnut.</title>
        <authorList>
            <person name="Poret-Peterson A.T."/>
            <person name="Bhatnagar S."/>
            <person name="McClean A.E."/>
            <person name="Kluepfel D.A."/>
        </authorList>
    </citation>
    <scope>NUCLEOTIDE SEQUENCE [LARGE SCALE GENOMIC DNA]</scope>
    <source>
        <strain evidence="6 7">186</strain>
    </source>
</reference>
<organism evidence="6 7">
    <name type="scientific">Agrobacterium tumefaciens</name>
    <dbReference type="NCBI Taxonomy" id="358"/>
    <lineage>
        <taxon>Bacteria</taxon>
        <taxon>Pseudomonadati</taxon>
        <taxon>Pseudomonadota</taxon>
        <taxon>Alphaproteobacteria</taxon>
        <taxon>Hyphomicrobiales</taxon>
        <taxon>Rhizobiaceae</taxon>
        <taxon>Rhizobium/Agrobacterium group</taxon>
        <taxon>Agrobacterium</taxon>
        <taxon>Agrobacterium tumefaciens complex</taxon>
    </lineage>
</organism>
<dbReference type="Proteomes" id="UP000222296">
    <property type="component" value="Plasmid pAt"/>
</dbReference>
<keyword evidence="6" id="KW-0614">Plasmid</keyword>
<feature type="binding site" evidence="2">
    <location>
        <position position="59"/>
    </location>
    <ligand>
        <name>Fe cation</name>
        <dbReference type="ChEBI" id="CHEBI:24875"/>
    </ligand>
</feature>
<dbReference type="PANTHER" id="PTHR43212">
    <property type="entry name" value="QUERCETIN 2,3-DIOXYGENASE"/>
    <property type="match status" value="1"/>
</dbReference>
<feature type="binding site" evidence="2">
    <location>
        <position position="103"/>
    </location>
    <ligand>
        <name>Fe cation</name>
        <dbReference type="ChEBI" id="CHEBI:24875"/>
    </ligand>
</feature>
<dbReference type="InterPro" id="IPR012093">
    <property type="entry name" value="Pirin"/>
</dbReference>
<evidence type="ECO:0008006" key="8">
    <source>
        <dbReference type="Google" id="ProtNLM"/>
    </source>
</evidence>
<evidence type="ECO:0000259" key="4">
    <source>
        <dbReference type="Pfam" id="PF02678"/>
    </source>
</evidence>
<sequence>MLQILRSSESSSFAQGPFKIRRIRPGAILGQNAGPAFGPFSVMDHANLDVGTVVSMHEHKNDEILSYMWRGSMVHEDSAGHRIAISPTKLMMMNAGRSFWHEESTPDVPVEMLQIFIRPAQADLDGTVNFFDRPNDFLNGDWNLIAAPEEGTAPLRIRQAVTFYDAHLLSGDEIVAPSAPSLTPWLYVMDGVVSLGDEFLGKGDAVTDLESALPAIKAEAPSTLVLFLVNRQATGSMAGTISGR</sequence>
<dbReference type="PIRSF" id="PIRSF006232">
    <property type="entry name" value="Pirin"/>
    <property type="match status" value="1"/>
</dbReference>
<evidence type="ECO:0000256" key="1">
    <source>
        <dbReference type="ARBA" id="ARBA00008416"/>
    </source>
</evidence>
<dbReference type="InterPro" id="IPR011051">
    <property type="entry name" value="RmlC_Cupin_sf"/>
</dbReference>
<comment type="similarity">
    <text evidence="1 3">Belongs to the pirin family.</text>
</comment>
<dbReference type="Pfam" id="PF17954">
    <property type="entry name" value="Pirin_C_2"/>
    <property type="match status" value="1"/>
</dbReference>
<feature type="binding site" evidence="2">
    <location>
        <position position="101"/>
    </location>
    <ligand>
        <name>Fe cation</name>
        <dbReference type="ChEBI" id="CHEBI:24875"/>
    </ligand>
</feature>
<dbReference type="EMBL" id="CP042276">
    <property type="protein sequence ID" value="QDY97619.1"/>
    <property type="molecule type" value="Genomic_DNA"/>
</dbReference>
<proteinExistence type="inferred from homology"/>
<name>A0AAP9J935_AGRTU</name>
<evidence type="ECO:0000256" key="2">
    <source>
        <dbReference type="PIRSR" id="PIRSR006232-1"/>
    </source>
</evidence>
<dbReference type="Gene3D" id="2.60.120.10">
    <property type="entry name" value="Jelly Rolls"/>
    <property type="match status" value="2"/>
</dbReference>
<dbReference type="InterPro" id="IPR003829">
    <property type="entry name" value="Pirin_N_dom"/>
</dbReference>